<gene>
    <name evidence="1" type="ORF">C5167_015164</name>
</gene>
<sequence length="62" mass="7110">MVLLCLVHQLATQRATLYCHQYVNKVHSGKTHKQKKHSLALTNKRSRYVDCFGFGLPSLWGP</sequence>
<name>A0A4Y7J9K6_PAPSO</name>
<dbReference type="Gramene" id="RZC56295">
    <property type="protein sequence ID" value="RZC56295"/>
    <property type="gene ID" value="C5167_015164"/>
</dbReference>
<proteinExistence type="predicted"/>
<dbReference type="Proteomes" id="UP000316621">
    <property type="component" value="Chromosome 3"/>
</dbReference>
<dbReference type="EMBL" id="CM010717">
    <property type="protein sequence ID" value="RZC56295.1"/>
    <property type="molecule type" value="Genomic_DNA"/>
</dbReference>
<accession>A0A4Y7J9K6</accession>
<keyword evidence="2" id="KW-1185">Reference proteome</keyword>
<organism evidence="1 2">
    <name type="scientific">Papaver somniferum</name>
    <name type="common">Opium poppy</name>
    <dbReference type="NCBI Taxonomy" id="3469"/>
    <lineage>
        <taxon>Eukaryota</taxon>
        <taxon>Viridiplantae</taxon>
        <taxon>Streptophyta</taxon>
        <taxon>Embryophyta</taxon>
        <taxon>Tracheophyta</taxon>
        <taxon>Spermatophyta</taxon>
        <taxon>Magnoliopsida</taxon>
        <taxon>Ranunculales</taxon>
        <taxon>Papaveraceae</taxon>
        <taxon>Papaveroideae</taxon>
        <taxon>Papaver</taxon>
    </lineage>
</organism>
<reference evidence="1 2" key="1">
    <citation type="journal article" date="2018" name="Science">
        <title>The opium poppy genome and morphinan production.</title>
        <authorList>
            <person name="Guo L."/>
            <person name="Winzer T."/>
            <person name="Yang X."/>
            <person name="Li Y."/>
            <person name="Ning Z."/>
            <person name="He Z."/>
            <person name="Teodor R."/>
            <person name="Lu Y."/>
            <person name="Bowser T.A."/>
            <person name="Graham I.A."/>
            <person name="Ye K."/>
        </authorList>
    </citation>
    <scope>NUCLEOTIDE SEQUENCE [LARGE SCALE GENOMIC DNA]</scope>
    <source>
        <strain evidence="2">cv. HN1</strain>
        <tissue evidence="1">Leaves</tissue>
    </source>
</reference>
<protein>
    <submittedName>
        <fullName evidence="1">Uncharacterized protein</fullName>
    </submittedName>
</protein>
<evidence type="ECO:0000313" key="1">
    <source>
        <dbReference type="EMBL" id="RZC56295.1"/>
    </source>
</evidence>
<evidence type="ECO:0000313" key="2">
    <source>
        <dbReference type="Proteomes" id="UP000316621"/>
    </source>
</evidence>
<dbReference type="AlphaFoldDB" id="A0A4Y7J9K6"/>